<dbReference type="InterPro" id="IPR001300">
    <property type="entry name" value="Peptidase_C2_calpain_cat"/>
</dbReference>
<dbReference type="InterPro" id="IPR038765">
    <property type="entry name" value="Papain-like_cys_pep_sf"/>
</dbReference>
<dbReference type="PANTHER" id="PTHR10183">
    <property type="entry name" value="CALPAIN"/>
    <property type="match status" value="1"/>
</dbReference>
<name>A0A2Y9RY55_TRIMA</name>
<dbReference type="FunFam" id="2.60.120.380:FF:000010">
    <property type="entry name" value="Calpain 10"/>
    <property type="match status" value="1"/>
</dbReference>
<dbReference type="KEGG" id="tmu:101349232"/>
<gene>
    <name evidence="7" type="primary">CAPN10</name>
</gene>
<comment type="caution">
    <text evidence="3">Lacks conserved residue(s) required for the propagation of feature annotation.</text>
</comment>
<dbReference type="SUPFAM" id="SSF54001">
    <property type="entry name" value="Cysteine proteinases"/>
    <property type="match status" value="1"/>
</dbReference>
<dbReference type="FunFam" id="2.60.120.380:FF:000006">
    <property type="entry name" value="Calpain 10"/>
    <property type="match status" value="1"/>
</dbReference>
<dbReference type="PROSITE" id="PS50203">
    <property type="entry name" value="CALPAIN_CAT"/>
    <property type="match status" value="1"/>
</dbReference>
<dbReference type="InterPro" id="IPR022683">
    <property type="entry name" value="Calpain_III"/>
</dbReference>
<dbReference type="Pfam" id="PF01067">
    <property type="entry name" value="Calpain_III"/>
    <property type="match status" value="2"/>
</dbReference>
<feature type="active site" evidence="2">
    <location>
        <position position="133"/>
    </location>
</feature>
<dbReference type="GO" id="GO:0004198">
    <property type="term" value="F:calcium-dependent cysteine-type endopeptidase activity"/>
    <property type="evidence" value="ECO:0007669"/>
    <property type="project" value="InterPro"/>
</dbReference>
<dbReference type="InParanoid" id="A0A2Y9RY55"/>
<dbReference type="Proteomes" id="UP000248480">
    <property type="component" value="Unplaced"/>
</dbReference>
<dbReference type="PRINTS" id="PR00704">
    <property type="entry name" value="CALPAIN"/>
</dbReference>
<evidence type="ECO:0000256" key="1">
    <source>
        <dbReference type="ARBA" id="ARBA00007623"/>
    </source>
</evidence>
<evidence type="ECO:0000256" key="3">
    <source>
        <dbReference type="PROSITE-ProRule" id="PRU00239"/>
    </source>
</evidence>
<keyword evidence="6" id="KW-1185">Reference proteome</keyword>
<dbReference type="SMART" id="SM00230">
    <property type="entry name" value="CysPc"/>
    <property type="match status" value="1"/>
</dbReference>
<proteinExistence type="inferred from homology"/>
<dbReference type="CTD" id="11132"/>
<accession>A0A2Y9RY55</accession>
<evidence type="ECO:0000256" key="2">
    <source>
        <dbReference type="PIRSR" id="PIRSR622684-1"/>
    </source>
</evidence>
<dbReference type="RefSeq" id="XP_023596623.1">
    <property type="nucleotide sequence ID" value="XM_023740855.1"/>
</dbReference>
<evidence type="ECO:0000259" key="5">
    <source>
        <dbReference type="PROSITE" id="PS50203"/>
    </source>
</evidence>
<feature type="active site" evidence="2">
    <location>
        <position position="158"/>
    </location>
</feature>
<dbReference type="GO" id="GO:0005737">
    <property type="term" value="C:cytoplasm"/>
    <property type="evidence" value="ECO:0007669"/>
    <property type="project" value="TreeGrafter"/>
</dbReference>
<comment type="similarity">
    <text evidence="1">Belongs to the peptidase C2 family.</text>
</comment>
<organism evidence="6 7">
    <name type="scientific">Trichechus manatus latirostris</name>
    <name type="common">Florida manatee</name>
    <dbReference type="NCBI Taxonomy" id="127582"/>
    <lineage>
        <taxon>Eukaryota</taxon>
        <taxon>Metazoa</taxon>
        <taxon>Chordata</taxon>
        <taxon>Craniata</taxon>
        <taxon>Vertebrata</taxon>
        <taxon>Euteleostomi</taxon>
        <taxon>Mammalia</taxon>
        <taxon>Eutheria</taxon>
        <taxon>Afrotheria</taxon>
        <taxon>Sirenia</taxon>
        <taxon>Trichechidae</taxon>
        <taxon>Trichechus</taxon>
    </lineage>
</organism>
<dbReference type="InterPro" id="IPR036213">
    <property type="entry name" value="Calpain_III_sf"/>
</dbReference>
<dbReference type="Gene3D" id="3.90.70.10">
    <property type="entry name" value="Cysteine proteinases"/>
    <property type="match status" value="1"/>
</dbReference>
<dbReference type="InterPro" id="IPR033883">
    <property type="entry name" value="C2_III"/>
</dbReference>
<dbReference type="GeneID" id="101349232"/>
<evidence type="ECO:0000313" key="7">
    <source>
        <dbReference type="RefSeq" id="XP_023596623.1"/>
    </source>
</evidence>
<dbReference type="CDD" id="cd00214">
    <property type="entry name" value="Calpain_III"/>
    <property type="match status" value="2"/>
</dbReference>
<dbReference type="Pfam" id="PF00648">
    <property type="entry name" value="Peptidase_C2"/>
    <property type="match status" value="1"/>
</dbReference>
<dbReference type="FunCoup" id="A0A2Y9RY55">
    <property type="interactions" value="931"/>
</dbReference>
<feature type="region of interest" description="Disordered" evidence="4">
    <location>
        <begin position="284"/>
        <end position="303"/>
    </location>
</feature>
<dbReference type="SUPFAM" id="SSF49758">
    <property type="entry name" value="Calpain large subunit, middle domain (domain III)"/>
    <property type="match status" value="2"/>
</dbReference>
<evidence type="ECO:0000313" key="6">
    <source>
        <dbReference type="Proteomes" id="UP000248480"/>
    </source>
</evidence>
<protein>
    <submittedName>
        <fullName evidence="7">Calpain-10</fullName>
    </submittedName>
</protein>
<dbReference type="PANTHER" id="PTHR10183:SF30">
    <property type="entry name" value="CALPAIN-10"/>
    <property type="match status" value="1"/>
</dbReference>
<dbReference type="AlphaFoldDB" id="A0A2Y9RY55"/>
<dbReference type="OrthoDB" id="167576at2759"/>
<dbReference type="Gene3D" id="2.60.120.380">
    <property type="match status" value="2"/>
</dbReference>
<dbReference type="STRING" id="127582.A0A2Y9RY55"/>
<dbReference type="SMART" id="SM00720">
    <property type="entry name" value="calpain_III"/>
    <property type="match status" value="2"/>
</dbReference>
<feature type="domain" description="Calpain catalytic" evidence="5">
    <location>
        <begin position="129"/>
        <end position="212"/>
    </location>
</feature>
<sequence length="561" mass="60702">MGARGAEDAGGWAETPAPELFRDAAFPASNASLFFNFSTPLAQFQEDFTWRRPQVGRVGAGSRCQARVRVVVRMLLCSDPQRLGTSQGACAARLGERQQVETVRPAQSGVIWGPSCSDPSDPHTGAQELGEFHAFIISDLRELDSRAGQGVLLLRIHNPWGRPCWRGRWREGGEGWSLVEAAEATALLSQLQEGEFWVDEEEFLLEFDELTIGFPVSEDGHLQSLHSGKALPHTQVLSGAWVRGQSAGGCRNNSSFPSNPKFWVRVWEPSEVCLAVLQRPRASTADRAGRAGDNHATQGPASLPGRDLQAVGLHVWKVEKRRVSLPRVLSAPPAAGTPCHAYDREVHLCCELSPGYYLAVPSTFLKDVSGQFLLRAFSSGRVSLSAIKLASRSPAPGGALPAGEWETVLLQGCWQTGQTAGGSRNFASYPSNPCLPFSVPTGGGTRCVRITLRQHCQDGACHPIGFHVFQVPGGGGSQDEPSPLCQEPLSSCVPHRHALEVSQLCRLPAGTYGVVPSTYLPNTEAAFTVTIATRIDRRSLQSRERLGQLLQEASFTALMKT</sequence>
<reference evidence="7" key="1">
    <citation type="submission" date="2025-08" db="UniProtKB">
        <authorList>
            <consortium name="RefSeq"/>
        </authorList>
    </citation>
    <scope>IDENTIFICATION</scope>
</reference>
<dbReference type="GO" id="GO:0006508">
    <property type="term" value="P:proteolysis"/>
    <property type="evidence" value="ECO:0007669"/>
    <property type="project" value="InterPro"/>
</dbReference>
<dbReference type="InterPro" id="IPR022684">
    <property type="entry name" value="Calpain_cysteine_protease"/>
</dbReference>
<dbReference type="InterPro" id="IPR022682">
    <property type="entry name" value="Calpain_domain_III"/>
</dbReference>
<evidence type="ECO:0000256" key="4">
    <source>
        <dbReference type="SAM" id="MobiDB-lite"/>
    </source>
</evidence>